<evidence type="ECO:0000313" key="4">
    <source>
        <dbReference type="Proteomes" id="UP000807371"/>
    </source>
</evidence>
<name>A0ABS0NKD0_9ACTN</name>
<sequence length="297" mass="31405">MSLGGDDGYGDGYRGQDRARADDGDTHLTRTRLPEGDGDPYGAPRRSGRTKPSRNLITVVSVVVLLIAAIAFANRGDGAGDGKSSDGSSSAEGGDGGGKPQPTAPTGVRPVDGKNETTGIASGFAQTEQGAQSAAANYAVALGSADMYNKELRHELVPQLFTEGSVPGFQKRFDKVYSSEILTKIGLDEHGRAPEGMTYVSRTAPIGTKTTEFTGTAATVETWCTGVFGTAGEGSRRPVTNDWFTMTFKLRWEKGDWKVESFSQKNGPAPVNSDRAASTAEEIVKAVEQYGGFTYAR</sequence>
<organism evidence="3 4">
    <name type="scientific">Streptomyces pactum</name>
    <dbReference type="NCBI Taxonomy" id="68249"/>
    <lineage>
        <taxon>Bacteria</taxon>
        <taxon>Bacillati</taxon>
        <taxon>Actinomycetota</taxon>
        <taxon>Actinomycetes</taxon>
        <taxon>Kitasatosporales</taxon>
        <taxon>Streptomycetaceae</taxon>
        <taxon>Streptomyces</taxon>
    </lineage>
</organism>
<feature type="compositionally biased region" description="Gly residues" evidence="1">
    <location>
        <begin position="1"/>
        <end position="13"/>
    </location>
</feature>
<keyword evidence="2" id="KW-1133">Transmembrane helix</keyword>
<feature type="compositionally biased region" description="Basic and acidic residues" evidence="1">
    <location>
        <begin position="14"/>
        <end position="35"/>
    </location>
</feature>
<keyword evidence="4" id="KW-1185">Reference proteome</keyword>
<dbReference type="Proteomes" id="UP000807371">
    <property type="component" value="Unassembled WGS sequence"/>
</dbReference>
<dbReference type="EMBL" id="JACYXC010000001">
    <property type="protein sequence ID" value="MBH5335647.1"/>
    <property type="molecule type" value="Genomic_DNA"/>
</dbReference>
<accession>A0ABS0NKD0</accession>
<evidence type="ECO:0000313" key="3">
    <source>
        <dbReference type="EMBL" id="MBH5335647.1"/>
    </source>
</evidence>
<feature type="region of interest" description="Disordered" evidence="1">
    <location>
        <begin position="77"/>
        <end position="118"/>
    </location>
</feature>
<feature type="region of interest" description="Disordered" evidence="1">
    <location>
        <begin position="1"/>
        <end position="52"/>
    </location>
</feature>
<feature type="transmembrane region" description="Helical" evidence="2">
    <location>
        <begin position="55"/>
        <end position="73"/>
    </location>
</feature>
<protein>
    <recommendedName>
        <fullName evidence="5">Integral membrane protein</fullName>
    </recommendedName>
</protein>
<proteinExistence type="predicted"/>
<keyword evidence="2" id="KW-0472">Membrane</keyword>
<evidence type="ECO:0000256" key="1">
    <source>
        <dbReference type="SAM" id="MobiDB-lite"/>
    </source>
</evidence>
<reference evidence="3 4" key="1">
    <citation type="submission" date="2020-09" db="EMBL/GenBank/DDBJ databases">
        <title>Biosynthesis of the nuclear factor of activated T cells inhibitor NFAT-133 and its congeners in Streptomyces pactum.</title>
        <authorList>
            <person name="Zhou W."/>
            <person name="Posri P."/>
            <person name="Abugrain M.E."/>
            <person name="Weisberg A.J."/>
            <person name="Chang J.H."/>
            <person name="Mahmud T."/>
        </authorList>
    </citation>
    <scope>NUCLEOTIDE SEQUENCE [LARGE SCALE GENOMIC DNA]</scope>
    <source>
        <strain evidence="3 4">ATCC 27456</strain>
    </source>
</reference>
<comment type="caution">
    <text evidence="3">The sequence shown here is derived from an EMBL/GenBank/DDBJ whole genome shotgun (WGS) entry which is preliminary data.</text>
</comment>
<gene>
    <name evidence="3" type="ORF">IHE55_12885</name>
</gene>
<evidence type="ECO:0008006" key="5">
    <source>
        <dbReference type="Google" id="ProtNLM"/>
    </source>
</evidence>
<dbReference type="RefSeq" id="WP_197989168.1">
    <property type="nucleotide sequence ID" value="NZ_JACYXC010000001.1"/>
</dbReference>
<keyword evidence="2" id="KW-0812">Transmembrane</keyword>
<evidence type="ECO:0000256" key="2">
    <source>
        <dbReference type="SAM" id="Phobius"/>
    </source>
</evidence>